<feature type="signal peptide" evidence="1">
    <location>
        <begin position="1"/>
        <end position="20"/>
    </location>
</feature>
<organism evidence="2 3">
    <name type="scientific">Pseudoxanthomonas mexicana</name>
    <dbReference type="NCBI Taxonomy" id="128785"/>
    <lineage>
        <taxon>Bacteria</taxon>
        <taxon>Pseudomonadati</taxon>
        <taxon>Pseudomonadota</taxon>
        <taxon>Gammaproteobacteria</taxon>
        <taxon>Lysobacterales</taxon>
        <taxon>Lysobacteraceae</taxon>
        <taxon>Pseudoxanthomonas</taxon>
    </lineage>
</organism>
<proteinExistence type="predicted"/>
<evidence type="ECO:0000256" key="1">
    <source>
        <dbReference type="SAM" id="SignalP"/>
    </source>
</evidence>
<feature type="chain" id="PRO_5028887860" evidence="1">
    <location>
        <begin position="21"/>
        <end position="167"/>
    </location>
</feature>
<reference evidence="2 3" key="1">
    <citation type="submission" date="2020-08" db="EMBL/GenBank/DDBJ databases">
        <title>Streptomycin Non-resistant strain, P. mexicana.</title>
        <authorList>
            <person name="Ganesh-Kumar S."/>
            <person name="Zhe T."/>
            <person name="Yu Z."/>
            <person name="Min Y."/>
        </authorList>
    </citation>
    <scope>NUCLEOTIDE SEQUENCE [LARGE SCALE GENOMIC DNA]</scope>
    <source>
        <strain evidence="2 3">GTZY2</strain>
    </source>
</reference>
<sequence length="167" mass="17648">MQLTCTLAIFACLIVADAAACNLSTGTAPFAIAAAPSAEAEAEAGVALRAPALEMVSLTRGINGRASCDASGLLTLSVEWPRGTDYKLRELGFEFRVVGGEDRLSIFPKAPVTGRVDGRRSEFVFLWQDGPPAQQQPIDLVVEMRAVTPDNRRGPPAQLRIAAPPGS</sequence>
<gene>
    <name evidence="2" type="ORF">IAE60_11995</name>
</gene>
<keyword evidence="1" id="KW-0732">Signal</keyword>
<dbReference type="EMBL" id="CP060731">
    <property type="protein sequence ID" value="QNN76664.1"/>
    <property type="molecule type" value="Genomic_DNA"/>
</dbReference>
<dbReference type="GeneID" id="81471699"/>
<evidence type="ECO:0000313" key="3">
    <source>
        <dbReference type="Proteomes" id="UP000515838"/>
    </source>
</evidence>
<accession>A0A7G9T989</accession>
<dbReference type="Proteomes" id="UP000515838">
    <property type="component" value="Chromosome"/>
</dbReference>
<dbReference type="AlphaFoldDB" id="A0A7G9T989"/>
<name>A0A7G9T989_PSEMX</name>
<evidence type="ECO:0000313" key="2">
    <source>
        <dbReference type="EMBL" id="QNN76664.1"/>
    </source>
</evidence>
<dbReference type="RefSeq" id="WP_187572426.1">
    <property type="nucleotide sequence ID" value="NZ_CP060731.1"/>
</dbReference>
<protein>
    <submittedName>
        <fullName evidence="2">Uncharacterized protein</fullName>
    </submittedName>
</protein>